<feature type="transmembrane region" description="Helical" evidence="8">
    <location>
        <begin position="12"/>
        <end position="30"/>
    </location>
</feature>
<dbReference type="InterPro" id="IPR004626">
    <property type="entry name" value="RarD"/>
</dbReference>
<dbReference type="Proteomes" id="UP000644699">
    <property type="component" value="Unassembled WGS sequence"/>
</dbReference>
<accession>A0A916ZY36</accession>
<feature type="transmembrane region" description="Helical" evidence="8">
    <location>
        <begin position="241"/>
        <end position="263"/>
    </location>
</feature>
<dbReference type="InterPro" id="IPR000620">
    <property type="entry name" value="EamA_dom"/>
</dbReference>
<feature type="domain" description="EamA" evidence="9">
    <location>
        <begin position="10"/>
        <end position="147"/>
    </location>
</feature>
<keyword evidence="4" id="KW-1003">Cell membrane</keyword>
<dbReference type="AlphaFoldDB" id="A0A916ZY36"/>
<dbReference type="EMBL" id="BMIQ01000008">
    <property type="protein sequence ID" value="GGE18666.1"/>
    <property type="molecule type" value="Genomic_DNA"/>
</dbReference>
<reference evidence="10" key="1">
    <citation type="journal article" date="2014" name="Int. J. Syst. Evol. Microbiol.">
        <title>Complete genome sequence of Corynebacterium casei LMG S-19264T (=DSM 44701T), isolated from a smear-ripened cheese.</title>
        <authorList>
            <consortium name="US DOE Joint Genome Institute (JGI-PGF)"/>
            <person name="Walter F."/>
            <person name="Albersmeier A."/>
            <person name="Kalinowski J."/>
            <person name="Ruckert C."/>
        </authorList>
    </citation>
    <scope>NUCLEOTIDE SEQUENCE</scope>
    <source>
        <strain evidence="10">CGMCC 1.15367</strain>
    </source>
</reference>
<dbReference type="PANTHER" id="PTHR22911">
    <property type="entry name" value="ACYL-MALONYL CONDENSING ENZYME-RELATED"/>
    <property type="match status" value="1"/>
</dbReference>
<sequence>MPIDHAETSRGLLCAVAAYLFWGLVLPLYMKALHHVPPMEIVGHRIVWSVPIAALILWWGGALGAALAKLRSPRILGLAAITAALITLNWSTYVFAIVTNHAVDAALGYYINPLVNVLMGAVFLGERPTRLQLFAILLATIAVLILTFQTGSLPWISIVLALSFGSYGLLRKLLPFGAAEGFFLEVSILALPAAILIAIAVPEGPNHFVPRGLDLALLFGTGLVTALPLILYAAGAKRLEFVTLGILQYIAPTMIFLCAVFVFGEPFSGWQLVAFVFIWAGVAIYIASMLQVNRSQRRAATVLAPDADRAPG</sequence>
<feature type="transmembrane region" description="Helical" evidence="8">
    <location>
        <begin position="131"/>
        <end position="148"/>
    </location>
</feature>
<evidence type="ECO:0000256" key="8">
    <source>
        <dbReference type="SAM" id="Phobius"/>
    </source>
</evidence>
<feature type="transmembrane region" description="Helical" evidence="8">
    <location>
        <begin position="107"/>
        <end position="124"/>
    </location>
</feature>
<keyword evidence="5 8" id="KW-0812">Transmembrane</keyword>
<dbReference type="PANTHER" id="PTHR22911:SF137">
    <property type="entry name" value="SOLUTE CARRIER FAMILY 35 MEMBER G2-RELATED"/>
    <property type="match status" value="1"/>
</dbReference>
<evidence type="ECO:0000256" key="1">
    <source>
        <dbReference type="ARBA" id="ARBA00004651"/>
    </source>
</evidence>
<organism evidence="10 11">
    <name type="scientific">Aureimonas endophytica</name>
    <dbReference type="NCBI Taxonomy" id="2027858"/>
    <lineage>
        <taxon>Bacteria</taxon>
        <taxon>Pseudomonadati</taxon>
        <taxon>Pseudomonadota</taxon>
        <taxon>Alphaproteobacteria</taxon>
        <taxon>Hyphomicrobiales</taxon>
        <taxon>Aurantimonadaceae</taxon>
        <taxon>Aureimonas</taxon>
    </lineage>
</organism>
<evidence type="ECO:0000256" key="4">
    <source>
        <dbReference type="ARBA" id="ARBA00022475"/>
    </source>
</evidence>
<comment type="similarity">
    <text evidence="2">Belongs to the EamA transporter family.</text>
</comment>
<keyword evidence="11" id="KW-1185">Reference proteome</keyword>
<dbReference type="RefSeq" id="WP_188912042.1">
    <property type="nucleotide sequence ID" value="NZ_BMIQ01000008.1"/>
</dbReference>
<dbReference type="GO" id="GO:0005886">
    <property type="term" value="C:plasma membrane"/>
    <property type="evidence" value="ECO:0007669"/>
    <property type="project" value="UniProtKB-SubCell"/>
</dbReference>
<evidence type="ECO:0000259" key="9">
    <source>
        <dbReference type="Pfam" id="PF00892"/>
    </source>
</evidence>
<evidence type="ECO:0000256" key="3">
    <source>
        <dbReference type="ARBA" id="ARBA00022448"/>
    </source>
</evidence>
<dbReference type="NCBIfam" id="TIGR00688">
    <property type="entry name" value="rarD"/>
    <property type="match status" value="1"/>
</dbReference>
<comment type="caution">
    <text evidence="10">The sequence shown here is derived from an EMBL/GenBank/DDBJ whole genome shotgun (WGS) entry which is preliminary data.</text>
</comment>
<feature type="transmembrane region" description="Helical" evidence="8">
    <location>
        <begin position="213"/>
        <end position="234"/>
    </location>
</feature>
<proteinExistence type="inferred from homology"/>
<evidence type="ECO:0000256" key="7">
    <source>
        <dbReference type="ARBA" id="ARBA00023136"/>
    </source>
</evidence>
<evidence type="ECO:0000256" key="2">
    <source>
        <dbReference type="ARBA" id="ARBA00007362"/>
    </source>
</evidence>
<feature type="domain" description="EamA" evidence="9">
    <location>
        <begin position="158"/>
        <end position="285"/>
    </location>
</feature>
<feature type="transmembrane region" description="Helical" evidence="8">
    <location>
        <begin position="154"/>
        <end position="170"/>
    </location>
</feature>
<name>A0A916ZY36_9HYPH</name>
<evidence type="ECO:0000256" key="6">
    <source>
        <dbReference type="ARBA" id="ARBA00022989"/>
    </source>
</evidence>
<feature type="transmembrane region" description="Helical" evidence="8">
    <location>
        <begin position="182"/>
        <end position="201"/>
    </location>
</feature>
<gene>
    <name evidence="10" type="ORF">GCM10011390_42300</name>
</gene>
<dbReference type="InterPro" id="IPR037185">
    <property type="entry name" value="EmrE-like"/>
</dbReference>
<evidence type="ECO:0000256" key="5">
    <source>
        <dbReference type="ARBA" id="ARBA00022692"/>
    </source>
</evidence>
<feature type="transmembrane region" description="Helical" evidence="8">
    <location>
        <begin position="75"/>
        <end position="95"/>
    </location>
</feature>
<dbReference type="SUPFAM" id="SSF103481">
    <property type="entry name" value="Multidrug resistance efflux transporter EmrE"/>
    <property type="match status" value="2"/>
</dbReference>
<evidence type="ECO:0000313" key="10">
    <source>
        <dbReference type="EMBL" id="GGE18666.1"/>
    </source>
</evidence>
<feature type="transmembrane region" description="Helical" evidence="8">
    <location>
        <begin position="46"/>
        <end position="68"/>
    </location>
</feature>
<reference evidence="10" key="2">
    <citation type="submission" date="2020-09" db="EMBL/GenBank/DDBJ databases">
        <authorList>
            <person name="Sun Q."/>
            <person name="Zhou Y."/>
        </authorList>
    </citation>
    <scope>NUCLEOTIDE SEQUENCE</scope>
    <source>
        <strain evidence="10">CGMCC 1.15367</strain>
    </source>
</reference>
<keyword evidence="6 8" id="KW-1133">Transmembrane helix</keyword>
<keyword evidence="3" id="KW-0813">Transport</keyword>
<feature type="transmembrane region" description="Helical" evidence="8">
    <location>
        <begin position="269"/>
        <end position="288"/>
    </location>
</feature>
<protein>
    <submittedName>
        <fullName evidence="10">Permease</fullName>
    </submittedName>
</protein>
<keyword evidence="7 8" id="KW-0472">Membrane</keyword>
<evidence type="ECO:0000313" key="11">
    <source>
        <dbReference type="Proteomes" id="UP000644699"/>
    </source>
</evidence>
<dbReference type="Pfam" id="PF00892">
    <property type="entry name" value="EamA"/>
    <property type="match status" value="2"/>
</dbReference>
<comment type="subcellular location">
    <subcellularLocation>
        <location evidence="1">Cell membrane</location>
        <topology evidence="1">Multi-pass membrane protein</topology>
    </subcellularLocation>
</comment>